<feature type="signal peptide" evidence="6">
    <location>
        <begin position="1"/>
        <end position="21"/>
    </location>
</feature>
<evidence type="ECO:0000313" key="9">
    <source>
        <dbReference type="Proteomes" id="UP000677244"/>
    </source>
</evidence>
<protein>
    <recommendedName>
        <fullName evidence="3">non-reducing end alpha-L-arabinofuranosidase</fullName>
        <ecNumber evidence="3">3.2.1.55</ecNumber>
    </recommendedName>
</protein>
<evidence type="ECO:0000256" key="6">
    <source>
        <dbReference type="SAM" id="SignalP"/>
    </source>
</evidence>
<comment type="similarity">
    <text evidence="2">Belongs to the glycosyl hydrolase 51 family.</text>
</comment>
<keyword evidence="4 6" id="KW-0732">Signal</keyword>
<dbReference type="EC" id="3.2.1.55" evidence="3"/>
<proteinExistence type="inferred from homology"/>
<dbReference type="PANTHER" id="PTHR31776:SF26">
    <property type="entry name" value="SECRETED ARABINOSIDASE"/>
    <property type="match status" value="1"/>
</dbReference>
<comment type="catalytic activity">
    <reaction evidence="1">
        <text>Hydrolysis of terminal non-reducing alpha-L-arabinofuranoside residues in alpha-L-arabinosides.</text>
        <dbReference type="EC" id="3.2.1.55"/>
    </reaction>
</comment>
<evidence type="ECO:0000256" key="2">
    <source>
        <dbReference type="ARBA" id="ARBA00007186"/>
    </source>
</evidence>
<keyword evidence="9" id="KW-1185">Reference proteome</keyword>
<evidence type="ECO:0000313" key="8">
    <source>
        <dbReference type="EMBL" id="MBO9203720.1"/>
    </source>
</evidence>
<sequence>MKRLTCFLVCIFVCMGVVVQAQMDQQLVKTKSPSAAKAISPNLFGIFFEDINYAADGGLYAELIQNRSFEYSASDKRDWNSLTAWQFTKEGFSYGTISVETSSPVHSNNPHYVVLNIEETGRDGVGLNNTGFDGIVIKAGEQYNFSLFAKQLTANAIPVTVQLRSKKGNLTNEATINTDSKDWKKYTATLTATQSDDSAMLVIVAKATGKIALDMLSLFPQKTFKDRSNGLRADLAQTIADLQPKFMRFPGGCLVHGDGLGNMYQWKNTIGPLEQRIEQRNIWSYHQSVGLGYFEYFQFCEDIGAKPLPVVAAGVSCQNSGGTWRIGGTGQKGLSEAEMKVYIQDVLDLIEWANGASTTTWGAKRAAAGHPEPFHLQYIGIGNEDKITPVFKERFKMIYEVVHAKHPEITIIGTTGPFHSGEDYDLGWNFANEVKVDMVDEHYYEKPEWFINNLKRYDNYARAASKVYVGEYAAHDVKRRNTLRSALAEALYMTSLERNGDVVLFASYAPLLGRKGHTQWNPNLIYFTGTQICPTINYYAQKLFTNNEGDLYYPNVITANVADTAKTFAASCVKDSKTGDVILKIVNRDSINLSAKINLSGLGALNTNAVVTLLSGDPDAENSCESTQNITPKTSNITVNKSFTYQAPPSSLTVIRIHTKSSGKKVNVGKK</sequence>
<dbReference type="InterPro" id="IPR003305">
    <property type="entry name" value="CenC_carb-bd"/>
</dbReference>
<dbReference type="RefSeq" id="WP_209141768.1">
    <property type="nucleotide sequence ID" value="NZ_JAGHKO010000010.1"/>
</dbReference>
<dbReference type="SMART" id="SM00813">
    <property type="entry name" value="Alpha-L-AF_C"/>
    <property type="match status" value="1"/>
</dbReference>
<dbReference type="Gene3D" id="3.20.20.80">
    <property type="entry name" value="Glycosidases"/>
    <property type="match status" value="1"/>
</dbReference>
<reference evidence="8 9" key="1">
    <citation type="submission" date="2021-03" db="EMBL/GenBank/DDBJ databases">
        <title>Assistant Professor.</title>
        <authorList>
            <person name="Huq M.A."/>
        </authorList>
    </citation>
    <scope>NUCLEOTIDE SEQUENCE [LARGE SCALE GENOMIC DNA]</scope>
    <source>
        <strain evidence="8 9">MAH-29</strain>
    </source>
</reference>
<keyword evidence="5" id="KW-0378">Hydrolase</keyword>
<name>A0ABS3Z0N2_9BACT</name>
<dbReference type="InterPro" id="IPR013780">
    <property type="entry name" value="Glyco_hydro_b"/>
</dbReference>
<feature type="chain" id="PRO_5046188813" description="non-reducing end alpha-L-arabinofuranosidase" evidence="6">
    <location>
        <begin position="22"/>
        <end position="671"/>
    </location>
</feature>
<dbReference type="Pfam" id="PF22848">
    <property type="entry name" value="ASD1_dom"/>
    <property type="match status" value="1"/>
</dbReference>
<dbReference type="Gene3D" id="2.60.40.1180">
    <property type="entry name" value="Golgi alpha-mannosidase II"/>
    <property type="match status" value="1"/>
</dbReference>
<dbReference type="Pfam" id="PF02018">
    <property type="entry name" value="CBM_4_9"/>
    <property type="match status" value="1"/>
</dbReference>
<evidence type="ECO:0000256" key="4">
    <source>
        <dbReference type="ARBA" id="ARBA00022729"/>
    </source>
</evidence>
<evidence type="ECO:0000256" key="3">
    <source>
        <dbReference type="ARBA" id="ARBA00012670"/>
    </source>
</evidence>
<dbReference type="PANTHER" id="PTHR31776">
    <property type="entry name" value="ALPHA-L-ARABINOFURANOSIDASE 1"/>
    <property type="match status" value="1"/>
</dbReference>
<dbReference type="SUPFAM" id="SSF49785">
    <property type="entry name" value="Galactose-binding domain-like"/>
    <property type="match status" value="1"/>
</dbReference>
<evidence type="ECO:0000259" key="7">
    <source>
        <dbReference type="SMART" id="SM00813"/>
    </source>
</evidence>
<dbReference type="InterPro" id="IPR010720">
    <property type="entry name" value="Alpha-L-AF_C"/>
</dbReference>
<dbReference type="Proteomes" id="UP000677244">
    <property type="component" value="Unassembled WGS sequence"/>
</dbReference>
<organism evidence="8 9">
    <name type="scientific">Niastella soli</name>
    <dbReference type="NCBI Taxonomy" id="2821487"/>
    <lineage>
        <taxon>Bacteria</taxon>
        <taxon>Pseudomonadati</taxon>
        <taxon>Bacteroidota</taxon>
        <taxon>Chitinophagia</taxon>
        <taxon>Chitinophagales</taxon>
        <taxon>Chitinophagaceae</taxon>
        <taxon>Niastella</taxon>
    </lineage>
</organism>
<dbReference type="Gene3D" id="2.60.120.260">
    <property type="entry name" value="Galactose-binding domain-like"/>
    <property type="match status" value="1"/>
</dbReference>
<dbReference type="InterPro" id="IPR055235">
    <property type="entry name" value="ASD1_cat"/>
</dbReference>
<comment type="caution">
    <text evidence="8">The sequence shown here is derived from an EMBL/GenBank/DDBJ whole genome shotgun (WGS) entry which is preliminary data.</text>
</comment>
<feature type="domain" description="Alpha-L-arabinofuranosidase C-terminal" evidence="7">
    <location>
        <begin position="470"/>
        <end position="651"/>
    </location>
</feature>
<evidence type="ECO:0000256" key="1">
    <source>
        <dbReference type="ARBA" id="ARBA00001462"/>
    </source>
</evidence>
<dbReference type="InterPro" id="IPR051563">
    <property type="entry name" value="Glycosyl_Hydrolase_51"/>
</dbReference>
<dbReference type="EMBL" id="JAGHKO010000010">
    <property type="protein sequence ID" value="MBO9203720.1"/>
    <property type="molecule type" value="Genomic_DNA"/>
</dbReference>
<dbReference type="InterPro" id="IPR008979">
    <property type="entry name" value="Galactose-bd-like_sf"/>
</dbReference>
<dbReference type="InterPro" id="IPR017853">
    <property type="entry name" value="GH"/>
</dbReference>
<evidence type="ECO:0000256" key="5">
    <source>
        <dbReference type="ARBA" id="ARBA00022801"/>
    </source>
</evidence>
<gene>
    <name evidence="8" type="ORF">J7I42_25780</name>
</gene>
<dbReference type="SUPFAM" id="SSF51011">
    <property type="entry name" value="Glycosyl hydrolase domain"/>
    <property type="match status" value="1"/>
</dbReference>
<dbReference type="Pfam" id="PF06964">
    <property type="entry name" value="Alpha-L-AF_C"/>
    <property type="match status" value="1"/>
</dbReference>
<dbReference type="SUPFAM" id="SSF51445">
    <property type="entry name" value="(Trans)glycosidases"/>
    <property type="match status" value="1"/>
</dbReference>
<accession>A0ABS3Z0N2</accession>